<feature type="non-terminal residue" evidence="10">
    <location>
        <position position="1"/>
    </location>
</feature>
<evidence type="ECO:0000256" key="8">
    <source>
        <dbReference type="ARBA" id="ARBA00023303"/>
    </source>
</evidence>
<evidence type="ECO:0000256" key="1">
    <source>
        <dbReference type="ARBA" id="ARBA00004141"/>
    </source>
</evidence>
<feature type="non-terminal residue" evidence="10">
    <location>
        <position position="289"/>
    </location>
</feature>
<dbReference type="AlphaFoldDB" id="A0AA38FN96"/>
<keyword evidence="8" id="KW-0407">Ion channel</keyword>
<gene>
    <name evidence="10" type="ORF">KI387_011511</name>
</gene>
<keyword evidence="7" id="KW-0472">Membrane</keyword>
<dbReference type="GO" id="GO:0016020">
    <property type="term" value="C:membrane"/>
    <property type="evidence" value="ECO:0007669"/>
    <property type="project" value="UniProtKB-SubCell"/>
</dbReference>
<dbReference type="PANTHER" id="PTHR31086">
    <property type="entry name" value="ALUMINUM-ACTIVATED MALATE TRANSPORTER 10"/>
    <property type="match status" value="1"/>
</dbReference>
<dbReference type="GO" id="GO:0015743">
    <property type="term" value="P:malate transport"/>
    <property type="evidence" value="ECO:0007669"/>
    <property type="project" value="InterPro"/>
</dbReference>
<evidence type="ECO:0000256" key="6">
    <source>
        <dbReference type="ARBA" id="ARBA00023065"/>
    </source>
</evidence>
<feature type="region of interest" description="Disordered" evidence="9">
    <location>
        <begin position="195"/>
        <end position="216"/>
    </location>
</feature>
<evidence type="ECO:0008006" key="12">
    <source>
        <dbReference type="Google" id="ProtNLM"/>
    </source>
</evidence>
<dbReference type="InterPro" id="IPR020966">
    <property type="entry name" value="ALMT"/>
</dbReference>
<keyword evidence="3" id="KW-0813">Transport</keyword>
<organism evidence="10 11">
    <name type="scientific">Taxus chinensis</name>
    <name type="common">Chinese yew</name>
    <name type="synonym">Taxus wallichiana var. chinensis</name>
    <dbReference type="NCBI Taxonomy" id="29808"/>
    <lineage>
        <taxon>Eukaryota</taxon>
        <taxon>Viridiplantae</taxon>
        <taxon>Streptophyta</taxon>
        <taxon>Embryophyta</taxon>
        <taxon>Tracheophyta</taxon>
        <taxon>Spermatophyta</taxon>
        <taxon>Pinopsida</taxon>
        <taxon>Pinidae</taxon>
        <taxon>Conifers II</taxon>
        <taxon>Cupressales</taxon>
        <taxon>Taxaceae</taxon>
        <taxon>Taxus</taxon>
    </lineage>
</organism>
<accession>A0AA38FN96</accession>
<evidence type="ECO:0000313" key="11">
    <source>
        <dbReference type="Proteomes" id="UP000824469"/>
    </source>
</evidence>
<keyword evidence="6" id="KW-0406">Ion transport</keyword>
<dbReference type="EMBL" id="JAHRHJ020000008">
    <property type="protein sequence ID" value="KAH9307107.1"/>
    <property type="molecule type" value="Genomic_DNA"/>
</dbReference>
<sequence>LHGCLRSEIQTQHSVRSVLKKKCSKVSEEAAKLLREVSCSIKHMRRCDSESMMKQLKLALWDLQAALHSHPKLLIHSRRWSTEKYLEKGSIEGEDVKFGFDTNKKVLRRLMSWHDEKHDRNSETQTQPHSHTLPQCANCIINEKPMSKHSVEFAEALPLATFACLLVEIVARLQHVVEVVDELARLANFNPCNPYSKQEATKNNPPPPNYTPKPSLRRSAEIHVSNSFAETGNTEDYNDQMMIVAAWKWNMLLLMMELYIISFFMEDDHVLYLDYDPWDQPPVVFFSCL</sequence>
<evidence type="ECO:0000256" key="5">
    <source>
        <dbReference type="ARBA" id="ARBA00022989"/>
    </source>
</evidence>
<evidence type="ECO:0000256" key="4">
    <source>
        <dbReference type="ARBA" id="ARBA00022692"/>
    </source>
</evidence>
<protein>
    <recommendedName>
        <fullName evidence="12">Aluminum-activated malate transporter</fullName>
    </recommendedName>
</protein>
<keyword evidence="4" id="KW-0812">Transmembrane</keyword>
<dbReference type="Pfam" id="PF11744">
    <property type="entry name" value="ALMT"/>
    <property type="match status" value="1"/>
</dbReference>
<keyword evidence="11" id="KW-1185">Reference proteome</keyword>
<evidence type="ECO:0000313" key="10">
    <source>
        <dbReference type="EMBL" id="KAH9307107.1"/>
    </source>
</evidence>
<proteinExistence type="inferred from homology"/>
<comment type="caution">
    <text evidence="10">The sequence shown here is derived from an EMBL/GenBank/DDBJ whole genome shotgun (WGS) entry which is preliminary data.</text>
</comment>
<keyword evidence="5" id="KW-1133">Transmembrane helix</keyword>
<evidence type="ECO:0000256" key="9">
    <source>
        <dbReference type="SAM" id="MobiDB-lite"/>
    </source>
</evidence>
<evidence type="ECO:0000256" key="3">
    <source>
        <dbReference type="ARBA" id="ARBA00022448"/>
    </source>
</evidence>
<evidence type="ECO:0000256" key="2">
    <source>
        <dbReference type="ARBA" id="ARBA00007079"/>
    </source>
</evidence>
<reference evidence="10 11" key="1">
    <citation type="journal article" date="2021" name="Nat. Plants">
        <title>The Taxus genome provides insights into paclitaxel biosynthesis.</title>
        <authorList>
            <person name="Xiong X."/>
            <person name="Gou J."/>
            <person name="Liao Q."/>
            <person name="Li Y."/>
            <person name="Zhou Q."/>
            <person name="Bi G."/>
            <person name="Li C."/>
            <person name="Du R."/>
            <person name="Wang X."/>
            <person name="Sun T."/>
            <person name="Guo L."/>
            <person name="Liang H."/>
            <person name="Lu P."/>
            <person name="Wu Y."/>
            <person name="Zhang Z."/>
            <person name="Ro D.K."/>
            <person name="Shang Y."/>
            <person name="Huang S."/>
            <person name="Yan J."/>
        </authorList>
    </citation>
    <scope>NUCLEOTIDE SEQUENCE [LARGE SCALE GENOMIC DNA]</scope>
    <source>
        <strain evidence="10">Ta-2019</strain>
    </source>
</reference>
<comment type="subcellular location">
    <subcellularLocation>
        <location evidence="1">Membrane</location>
        <topology evidence="1">Multi-pass membrane protein</topology>
    </subcellularLocation>
</comment>
<dbReference type="GO" id="GO:0034220">
    <property type="term" value="P:monoatomic ion transmembrane transport"/>
    <property type="evidence" value="ECO:0007669"/>
    <property type="project" value="UniProtKB-KW"/>
</dbReference>
<dbReference type="Proteomes" id="UP000824469">
    <property type="component" value="Unassembled WGS sequence"/>
</dbReference>
<name>A0AA38FN96_TAXCH</name>
<comment type="similarity">
    <text evidence="2">Belongs to the aromatic acid exporter (TC 2.A.85) family.</text>
</comment>
<evidence type="ECO:0000256" key="7">
    <source>
        <dbReference type="ARBA" id="ARBA00023136"/>
    </source>
</evidence>